<evidence type="ECO:0000256" key="6">
    <source>
        <dbReference type="RuleBase" id="RU363053"/>
    </source>
</evidence>
<name>A0AAJ8JSB2_9TREE</name>
<evidence type="ECO:0000313" key="8">
    <source>
        <dbReference type="Proteomes" id="UP000094043"/>
    </source>
</evidence>
<dbReference type="EMBL" id="CP143786">
    <property type="protein sequence ID" value="WVN87503.1"/>
    <property type="molecule type" value="Genomic_DNA"/>
</dbReference>
<accession>A0AAJ8JSB2</accession>
<dbReference type="RefSeq" id="XP_066068203.1">
    <property type="nucleotide sequence ID" value="XM_066212106.1"/>
</dbReference>
<dbReference type="Pfam" id="PF04117">
    <property type="entry name" value="Mpv17_PMP22"/>
    <property type="match status" value="1"/>
</dbReference>
<dbReference type="GO" id="GO:0005739">
    <property type="term" value="C:mitochondrion"/>
    <property type="evidence" value="ECO:0007669"/>
    <property type="project" value="TreeGrafter"/>
</dbReference>
<keyword evidence="4" id="KW-1133">Transmembrane helix</keyword>
<reference evidence="7" key="1">
    <citation type="submission" date="2016-06" db="EMBL/GenBank/DDBJ databases">
        <authorList>
            <person name="Cuomo C."/>
            <person name="Litvintseva A."/>
            <person name="Heitman J."/>
            <person name="Chen Y."/>
            <person name="Sun S."/>
            <person name="Springer D."/>
            <person name="Dromer F."/>
            <person name="Young S."/>
            <person name="Zeng Q."/>
            <person name="Chapman S."/>
            <person name="Gujja S."/>
            <person name="Saif S."/>
            <person name="Birren B."/>
        </authorList>
    </citation>
    <scope>NUCLEOTIDE SEQUENCE</scope>
    <source>
        <strain evidence="7">CBS 7841</strain>
    </source>
</reference>
<evidence type="ECO:0000313" key="7">
    <source>
        <dbReference type="EMBL" id="WVN87503.1"/>
    </source>
</evidence>
<comment type="subcellular location">
    <subcellularLocation>
        <location evidence="1">Membrane</location>
        <topology evidence="1">Multi-pass membrane protein</topology>
    </subcellularLocation>
</comment>
<protein>
    <recommendedName>
        <fullName evidence="9">Protein SYM1</fullName>
    </recommendedName>
</protein>
<dbReference type="InterPro" id="IPR007248">
    <property type="entry name" value="Mpv17_PMP22"/>
</dbReference>
<evidence type="ECO:0000256" key="5">
    <source>
        <dbReference type="ARBA" id="ARBA00023136"/>
    </source>
</evidence>
<dbReference type="Proteomes" id="UP000094043">
    <property type="component" value="Chromosome 3"/>
</dbReference>
<reference evidence="7" key="3">
    <citation type="submission" date="2024-01" db="EMBL/GenBank/DDBJ databases">
        <authorList>
            <person name="Coelho M.A."/>
            <person name="David-Palma M."/>
            <person name="Shea T."/>
            <person name="Sun S."/>
            <person name="Cuomo C.A."/>
            <person name="Heitman J."/>
        </authorList>
    </citation>
    <scope>NUCLEOTIDE SEQUENCE</scope>
    <source>
        <strain evidence="7">CBS 7841</strain>
    </source>
</reference>
<comment type="similarity">
    <text evidence="2 6">Belongs to the peroxisomal membrane protein PXMP2/4 family.</text>
</comment>
<dbReference type="GO" id="GO:0016020">
    <property type="term" value="C:membrane"/>
    <property type="evidence" value="ECO:0007669"/>
    <property type="project" value="UniProtKB-SubCell"/>
</dbReference>
<evidence type="ECO:0008006" key="9">
    <source>
        <dbReference type="Google" id="ProtNLM"/>
    </source>
</evidence>
<dbReference type="PANTHER" id="PTHR11266">
    <property type="entry name" value="PEROXISOMAL MEMBRANE PROTEIN 2, PXMP2 MPV17"/>
    <property type="match status" value="1"/>
</dbReference>
<evidence type="ECO:0000256" key="2">
    <source>
        <dbReference type="ARBA" id="ARBA00006824"/>
    </source>
</evidence>
<keyword evidence="3" id="KW-0812">Transmembrane</keyword>
<dbReference type="AlphaFoldDB" id="A0AAJ8JSB2"/>
<keyword evidence="8" id="KW-1185">Reference proteome</keyword>
<evidence type="ECO:0000256" key="4">
    <source>
        <dbReference type="ARBA" id="ARBA00022989"/>
    </source>
</evidence>
<evidence type="ECO:0000256" key="3">
    <source>
        <dbReference type="ARBA" id="ARBA00022692"/>
    </source>
</evidence>
<keyword evidence="5" id="KW-0472">Membrane</keyword>
<sequence>MPNRPFHSFVRFYNTNFERRPTVTLVVANGVLNSIADVLAQTATIMTHKPTLATPTPVYDPVRTLRFAIFGMGMGPIIGRWMSVLERRLPFPPKLVLPSSVGGKVAAGGSATAGQGLTVAKRVLADQTVMAPFGLVVFVSSMGFMEGHSVGEVKEKFQDVGWAALVANWKIWPLIQFVNFKLMPIQYRVPFQSTCGIAWVLYLSLLNAKGNEMIQEGHHEV</sequence>
<organism evidence="7 8">
    <name type="scientific">Cryptococcus depauperatus CBS 7841</name>
    <dbReference type="NCBI Taxonomy" id="1295531"/>
    <lineage>
        <taxon>Eukaryota</taxon>
        <taxon>Fungi</taxon>
        <taxon>Dikarya</taxon>
        <taxon>Basidiomycota</taxon>
        <taxon>Agaricomycotina</taxon>
        <taxon>Tremellomycetes</taxon>
        <taxon>Tremellales</taxon>
        <taxon>Cryptococcaceae</taxon>
        <taxon>Cryptococcus</taxon>
    </lineage>
</organism>
<dbReference type="GeneID" id="91086896"/>
<gene>
    <name evidence="7" type="ORF">L203_102685</name>
</gene>
<dbReference type="PANTHER" id="PTHR11266:SF50">
    <property type="entry name" value="VACUOLAR MEMBRANE PROTEIN YOR292C"/>
    <property type="match status" value="1"/>
</dbReference>
<dbReference type="KEGG" id="cdep:91086896"/>
<proteinExistence type="inferred from homology"/>
<reference evidence="7" key="2">
    <citation type="journal article" date="2022" name="Elife">
        <title>Obligate sexual reproduction of a homothallic fungus closely related to the Cryptococcus pathogenic species complex.</title>
        <authorList>
            <person name="Passer A.R."/>
            <person name="Clancey S.A."/>
            <person name="Shea T."/>
            <person name="David-Palma M."/>
            <person name="Averette A.F."/>
            <person name="Boekhout T."/>
            <person name="Porcel B.M."/>
            <person name="Nowrousian M."/>
            <person name="Cuomo C.A."/>
            <person name="Sun S."/>
            <person name="Heitman J."/>
            <person name="Coelho M.A."/>
        </authorList>
    </citation>
    <scope>NUCLEOTIDE SEQUENCE</scope>
    <source>
        <strain evidence="7">CBS 7841</strain>
    </source>
</reference>
<evidence type="ECO:0000256" key="1">
    <source>
        <dbReference type="ARBA" id="ARBA00004141"/>
    </source>
</evidence>